<evidence type="ECO:0000256" key="7">
    <source>
        <dbReference type="SAM" id="Phobius"/>
    </source>
</evidence>
<dbReference type="OrthoDB" id="2985014at2759"/>
<feature type="transmembrane region" description="Helical" evidence="7">
    <location>
        <begin position="210"/>
        <end position="231"/>
    </location>
</feature>
<dbReference type="AlphaFoldDB" id="A0A6P4YSE7"/>
<dbReference type="GO" id="GO:0098700">
    <property type="term" value="P:neurotransmitter loading into synaptic vesicle"/>
    <property type="evidence" value="ECO:0007669"/>
    <property type="project" value="TreeGrafter"/>
</dbReference>
<dbReference type="GO" id="GO:0030672">
    <property type="term" value="C:synaptic vesicle membrane"/>
    <property type="evidence" value="ECO:0007669"/>
    <property type="project" value="TreeGrafter"/>
</dbReference>
<evidence type="ECO:0000256" key="6">
    <source>
        <dbReference type="ARBA" id="ARBA00023136"/>
    </source>
</evidence>
<dbReference type="PANTHER" id="PTHR11662:SF456">
    <property type="entry name" value="VESICULAR GLUTAMATE TRANSPORTER, ISOFORM A"/>
    <property type="match status" value="1"/>
</dbReference>
<dbReference type="InterPro" id="IPR036259">
    <property type="entry name" value="MFS_trans_sf"/>
</dbReference>
<accession>A0A6P4YSE7</accession>
<dbReference type="Gene3D" id="1.20.1250.20">
    <property type="entry name" value="MFS general substrate transporter like domains"/>
    <property type="match status" value="2"/>
</dbReference>
<keyword evidence="3 7" id="KW-0812">Transmembrane</keyword>
<dbReference type="GO" id="GO:0035249">
    <property type="term" value="P:synaptic transmission, glutamatergic"/>
    <property type="evidence" value="ECO:0007669"/>
    <property type="project" value="TreeGrafter"/>
</dbReference>
<dbReference type="GO" id="GO:0050803">
    <property type="term" value="P:regulation of synapse structure or activity"/>
    <property type="evidence" value="ECO:0007669"/>
    <property type="project" value="TreeGrafter"/>
</dbReference>
<dbReference type="GO" id="GO:0005313">
    <property type="term" value="F:L-glutamate transmembrane transporter activity"/>
    <property type="evidence" value="ECO:0007669"/>
    <property type="project" value="TreeGrafter"/>
</dbReference>
<evidence type="ECO:0000313" key="9">
    <source>
        <dbReference type="RefSeq" id="XP_019632365.1"/>
    </source>
</evidence>
<sequence>MAEESPMKAIPTSKKLLCALLFTGILFQYAGRTSVSVVLVELQMPSDNRTQTNVTQVQYSQFQVGVILSSVYIGLLPSSFLGGYLAYRYPAIRVLLASVGMSSVVHSVGPFAFQHFEAAVAHRIVAGLAEDGIPFCRIFTSPAVWASILLQVAAYCWEPNILPLYFNQSFGASIELVGVLAGIPVLIFGALGPIFALLGNRLSKRFSVTIARKALAMIGCLGVSGCFLVAAFTTNSVVAACFVAVAYGSSAARAAVADANPFDIAPRYASVLCGMCRVLCRVVGITFPLLVTTLTKNKTTQEWSNVVVIIACVFAATGFFYGVFGSGEEQSWATDRLQDGGVKQNQDGDFNDRMRPRMCNSTESTWL</sequence>
<keyword evidence="5 7" id="KW-1133">Transmembrane helix</keyword>
<evidence type="ECO:0000256" key="3">
    <source>
        <dbReference type="ARBA" id="ARBA00022692"/>
    </source>
</evidence>
<name>A0A6P4YSE7_BRABE</name>
<feature type="transmembrane region" description="Helical" evidence="7">
    <location>
        <begin position="268"/>
        <end position="291"/>
    </location>
</feature>
<evidence type="ECO:0000256" key="4">
    <source>
        <dbReference type="ARBA" id="ARBA00022847"/>
    </source>
</evidence>
<feature type="transmembrane region" description="Helical" evidence="7">
    <location>
        <begin position="94"/>
        <end position="113"/>
    </location>
</feature>
<dbReference type="KEGG" id="bbel:109475996"/>
<dbReference type="GO" id="GO:0005326">
    <property type="term" value="F:neurotransmitter transmembrane transporter activity"/>
    <property type="evidence" value="ECO:0007669"/>
    <property type="project" value="TreeGrafter"/>
</dbReference>
<organism evidence="8 9">
    <name type="scientific">Branchiostoma belcheri</name>
    <name type="common">Amphioxus</name>
    <dbReference type="NCBI Taxonomy" id="7741"/>
    <lineage>
        <taxon>Eukaryota</taxon>
        <taxon>Metazoa</taxon>
        <taxon>Chordata</taxon>
        <taxon>Cephalochordata</taxon>
        <taxon>Leptocardii</taxon>
        <taxon>Amphioxiformes</taxon>
        <taxon>Branchiostomatidae</taxon>
        <taxon>Branchiostoma</taxon>
    </lineage>
</organism>
<feature type="transmembrane region" description="Helical" evidence="7">
    <location>
        <begin position="176"/>
        <end position="198"/>
    </location>
</feature>
<dbReference type="GO" id="GO:0015293">
    <property type="term" value="F:symporter activity"/>
    <property type="evidence" value="ECO:0007669"/>
    <property type="project" value="UniProtKB-KW"/>
</dbReference>
<dbReference type="FunFam" id="1.20.1250.20:FF:000003">
    <property type="entry name" value="Solute carrier family 17 member 3"/>
    <property type="match status" value="1"/>
</dbReference>
<feature type="transmembrane region" description="Helical" evidence="7">
    <location>
        <begin position="62"/>
        <end position="87"/>
    </location>
</feature>
<dbReference type="Proteomes" id="UP000515135">
    <property type="component" value="Unplaced"/>
</dbReference>
<keyword evidence="2" id="KW-0813">Transport</keyword>
<dbReference type="SUPFAM" id="SSF103473">
    <property type="entry name" value="MFS general substrate transporter"/>
    <property type="match status" value="2"/>
</dbReference>
<reference evidence="9" key="1">
    <citation type="submission" date="2025-08" db="UniProtKB">
        <authorList>
            <consortium name="RefSeq"/>
        </authorList>
    </citation>
    <scope>IDENTIFICATION</scope>
    <source>
        <tissue evidence="9">Gonad</tissue>
    </source>
</reference>
<dbReference type="GeneID" id="109475996"/>
<evidence type="ECO:0000256" key="5">
    <source>
        <dbReference type="ARBA" id="ARBA00022989"/>
    </source>
</evidence>
<dbReference type="RefSeq" id="XP_019632365.1">
    <property type="nucleotide sequence ID" value="XM_019776806.1"/>
</dbReference>
<protein>
    <submittedName>
        <fullName evidence="9">Vesicular glutamate transporter 3-like</fullName>
    </submittedName>
</protein>
<feature type="transmembrane region" description="Helical" evidence="7">
    <location>
        <begin position="303"/>
        <end position="324"/>
    </location>
</feature>
<keyword evidence="6 7" id="KW-0472">Membrane</keyword>
<evidence type="ECO:0000256" key="1">
    <source>
        <dbReference type="ARBA" id="ARBA00004141"/>
    </source>
</evidence>
<comment type="subcellular location">
    <subcellularLocation>
        <location evidence="1">Membrane</location>
        <topology evidence="1">Multi-pass membrane protein</topology>
    </subcellularLocation>
</comment>
<evidence type="ECO:0000313" key="8">
    <source>
        <dbReference type="Proteomes" id="UP000515135"/>
    </source>
</evidence>
<dbReference type="InterPro" id="IPR050382">
    <property type="entry name" value="MFS_Na/Anion_cotransporter"/>
</dbReference>
<dbReference type="GO" id="GO:0060076">
    <property type="term" value="C:excitatory synapse"/>
    <property type="evidence" value="ECO:0007669"/>
    <property type="project" value="TreeGrafter"/>
</dbReference>
<proteinExistence type="predicted"/>
<keyword evidence="4" id="KW-0769">Symport</keyword>
<dbReference type="PANTHER" id="PTHR11662">
    <property type="entry name" value="SOLUTE CARRIER FAMILY 17"/>
    <property type="match status" value="1"/>
</dbReference>
<keyword evidence="8" id="KW-1185">Reference proteome</keyword>
<gene>
    <name evidence="9" type="primary">LOC109475996</name>
</gene>
<evidence type="ECO:0000256" key="2">
    <source>
        <dbReference type="ARBA" id="ARBA00022448"/>
    </source>
</evidence>